<evidence type="ECO:0000256" key="6">
    <source>
        <dbReference type="ARBA" id="ARBA00023033"/>
    </source>
</evidence>
<evidence type="ECO:0000313" key="7">
    <source>
        <dbReference type="EMBL" id="JAR91731.1"/>
    </source>
</evidence>
<organism evidence="7">
    <name type="scientific">Ixodes ricinus</name>
    <name type="common">Common tick</name>
    <name type="synonym">Acarus ricinus</name>
    <dbReference type="NCBI Taxonomy" id="34613"/>
    <lineage>
        <taxon>Eukaryota</taxon>
        <taxon>Metazoa</taxon>
        <taxon>Ecdysozoa</taxon>
        <taxon>Arthropoda</taxon>
        <taxon>Chelicerata</taxon>
        <taxon>Arachnida</taxon>
        <taxon>Acari</taxon>
        <taxon>Parasitiformes</taxon>
        <taxon>Ixodida</taxon>
        <taxon>Ixodoidea</taxon>
        <taxon>Ixodidae</taxon>
        <taxon>Ixodinae</taxon>
        <taxon>Ixodes</taxon>
    </lineage>
</organism>
<dbReference type="PRINTS" id="PR00463">
    <property type="entry name" value="EP450I"/>
</dbReference>
<dbReference type="EMBL" id="GEGO01003673">
    <property type="protein sequence ID" value="JAR91731.1"/>
    <property type="molecule type" value="Transcribed_RNA"/>
</dbReference>
<keyword evidence="4" id="KW-0560">Oxidoreductase</keyword>
<dbReference type="GO" id="GO:0005506">
    <property type="term" value="F:iron ion binding"/>
    <property type="evidence" value="ECO:0007669"/>
    <property type="project" value="InterPro"/>
</dbReference>
<dbReference type="PANTHER" id="PTHR24302">
    <property type="entry name" value="CYTOCHROME P450 FAMILY 3"/>
    <property type="match status" value="1"/>
</dbReference>
<feature type="non-terminal residue" evidence="7">
    <location>
        <position position="377"/>
    </location>
</feature>
<evidence type="ECO:0000256" key="3">
    <source>
        <dbReference type="ARBA" id="ARBA00022723"/>
    </source>
</evidence>
<evidence type="ECO:0000256" key="5">
    <source>
        <dbReference type="ARBA" id="ARBA00023004"/>
    </source>
</evidence>
<accession>A0A147BLZ1</accession>
<keyword evidence="6" id="KW-0503">Monooxygenase</keyword>
<dbReference type="InterPro" id="IPR001128">
    <property type="entry name" value="Cyt_P450"/>
</dbReference>
<evidence type="ECO:0000256" key="4">
    <source>
        <dbReference type="ARBA" id="ARBA00023002"/>
    </source>
</evidence>
<dbReference type="AlphaFoldDB" id="A0A147BLZ1"/>
<dbReference type="InterPro" id="IPR036396">
    <property type="entry name" value="Cyt_P450_sf"/>
</dbReference>
<protein>
    <submittedName>
        <fullName evidence="7">Putative cytochrome p450 cyp3/cyp5/cyp6/cyp9 subfamily protein</fullName>
    </submittedName>
</protein>
<dbReference type="Gene3D" id="1.10.630.10">
    <property type="entry name" value="Cytochrome P450"/>
    <property type="match status" value="1"/>
</dbReference>
<dbReference type="GO" id="GO:0020037">
    <property type="term" value="F:heme binding"/>
    <property type="evidence" value="ECO:0007669"/>
    <property type="project" value="InterPro"/>
</dbReference>
<dbReference type="GO" id="GO:0008395">
    <property type="term" value="F:steroid hydroxylase activity"/>
    <property type="evidence" value="ECO:0007669"/>
    <property type="project" value="TreeGrafter"/>
</dbReference>
<keyword evidence="2" id="KW-0349">Heme</keyword>
<evidence type="ECO:0000256" key="1">
    <source>
        <dbReference type="ARBA" id="ARBA00010617"/>
    </source>
</evidence>
<dbReference type="InterPro" id="IPR050705">
    <property type="entry name" value="Cytochrome_P450_3A"/>
</dbReference>
<dbReference type="Pfam" id="PF00067">
    <property type="entry name" value="p450"/>
    <property type="match status" value="1"/>
</dbReference>
<keyword evidence="3" id="KW-0479">Metal-binding</keyword>
<proteinExistence type="inferred from homology"/>
<evidence type="ECO:0000256" key="2">
    <source>
        <dbReference type="ARBA" id="ARBA00022617"/>
    </source>
</evidence>
<keyword evidence="5" id="KW-0408">Iron</keyword>
<dbReference type="PANTHER" id="PTHR24302:SF15">
    <property type="entry name" value="FATTY-ACID PEROXYGENASE"/>
    <property type="match status" value="1"/>
</dbReference>
<dbReference type="InterPro" id="IPR002401">
    <property type="entry name" value="Cyt_P450_E_grp-I"/>
</dbReference>
<name>A0A147BLZ1_IXORI</name>
<reference evidence="7" key="1">
    <citation type="journal article" date="2018" name="PLoS Negl. Trop. Dis.">
        <title>Sialome diversity of ticks revealed by RNAseq of single tick salivary glands.</title>
        <authorList>
            <person name="Perner J."/>
            <person name="Kropackova S."/>
            <person name="Kopacek P."/>
            <person name="Ribeiro J.M."/>
        </authorList>
    </citation>
    <scope>NUCLEOTIDE SEQUENCE</scope>
    <source>
        <strain evidence="7">Siblings of single egg batch collected in Ceske Budejovice</strain>
        <tissue evidence="7">Salivary glands</tissue>
    </source>
</reference>
<sequence>MNLLVIICTLIAVPVVILVRWRKKTFKYFENIGIPGPEPNIIWGNLLEYHRNGRDNALKRWYDKYGKVFGFYNGDVPTLVVSDIDFLNFVFVTNFKNFVERGITMKADQEHSFLGQAMVHAKEPEWRILRSITSKEFTSYKLKRMMPHLVEQGDIFMDVLGKLADEGRQASMDDAFQALSLDFVCRAAFGIDTDFQHNLACPFYVKAKNIVPGMMKGFFHAVAQSSTTLGKVMKPFFWLNKILGNFSMEIFAREMKKVVKLRAQNAATRPKDMLQNLLEAEVHAIHLFNGMTLKNSNDSETGKLENVRHLSEEEVALLTTVLLVGGFQTTSVTLGFISLLLAMHSEIQEKVRREVKAAIESSGCLDYDTVVQKLKYT</sequence>
<dbReference type="SUPFAM" id="SSF48264">
    <property type="entry name" value="Cytochrome P450"/>
    <property type="match status" value="1"/>
</dbReference>
<dbReference type="GO" id="GO:0016705">
    <property type="term" value="F:oxidoreductase activity, acting on paired donors, with incorporation or reduction of molecular oxygen"/>
    <property type="evidence" value="ECO:0007669"/>
    <property type="project" value="InterPro"/>
</dbReference>
<comment type="similarity">
    <text evidence="1">Belongs to the cytochrome P450 family.</text>
</comment>